<dbReference type="Proteomes" id="UP000189728">
    <property type="component" value="Unassembled WGS sequence"/>
</dbReference>
<keyword evidence="9" id="KW-0963">Cytoplasm</keyword>
<evidence type="ECO:0000256" key="7">
    <source>
        <dbReference type="ARBA" id="ARBA00022840"/>
    </source>
</evidence>
<feature type="domain" description="Guanylate kinase-like" evidence="10">
    <location>
        <begin position="3"/>
        <end position="182"/>
    </location>
</feature>
<dbReference type="GO" id="GO:0005829">
    <property type="term" value="C:cytosol"/>
    <property type="evidence" value="ECO:0007669"/>
    <property type="project" value="TreeGrafter"/>
</dbReference>
<evidence type="ECO:0000256" key="9">
    <source>
        <dbReference type="HAMAP-Rule" id="MF_00328"/>
    </source>
</evidence>
<dbReference type="EMBL" id="MCRK01000044">
    <property type="protein sequence ID" value="OPA74848.1"/>
    <property type="molecule type" value="Genomic_DNA"/>
</dbReference>
<evidence type="ECO:0000313" key="11">
    <source>
        <dbReference type="EMBL" id="OPA74848.1"/>
    </source>
</evidence>
<dbReference type="Pfam" id="PF00625">
    <property type="entry name" value="Guanylate_kin"/>
    <property type="match status" value="1"/>
</dbReference>
<evidence type="ECO:0000256" key="4">
    <source>
        <dbReference type="ARBA" id="ARBA00022679"/>
    </source>
</evidence>
<dbReference type="AlphaFoldDB" id="A0AAX0L8A9"/>
<dbReference type="InterPro" id="IPR017665">
    <property type="entry name" value="Guanylate_kinase"/>
</dbReference>
<dbReference type="PROSITE" id="PS00856">
    <property type="entry name" value="GUANYLATE_KINASE_1"/>
    <property type="match status" value="1"/>
</dbReference>
<comment type="caution">
    <text evidence="11">The sequence shown here is derived from an EMBL/GenBank/DDBJ whole genome shotgun (WGS) entry which is preliminary data.</text>
</comment>
<evidence type="ECO:0000256" key="8">
    <source>
        <dbReference type="ARBA" id="ARBA00030128"/>
    </source>
</evidence>
<keyword evidence="6 9" id="KW-0418">Kinase</keyword>
<proteinExistence type="inferred from homology"/>
<dbReference type="Gene3D" id="3.40.50.300">
    <property type="entry name" value="P-loop containing nucleotide triphosphate hydrolases"/>
    <property type="match status" value="1"/>
</dbReference>
<dbReference type="SMART" id="SM00072">
    <property type="entry name" value="GuKc"/>
    <property type="match status" value="1"/>
</dbReference>
<dbReference type="InterPro" id="IPR020590">
    <property type="entry name" value="Guanylate_kinase_CS"/>
</dbReference>
<evidence type="ECO:0000256" key="6">
    <source>
        <dbReference type="ARBA" id="ARBA00022777"/>
    </source>
</evidence>
<reference evidence="11 12" key="1">
    <citation type="submission" date="2016-08" db="EMBL/GenBank/DDBJ databases">
        <title>Campylobacter species from sea mammals.</title>
        <authorList>
            <person name="Gilbert M.J."/>
            <person name="Byrne B.A."/>
            <person name="Zomer A.L."/>
            <person name="Wagenaar J.A."/>
        </authorList>
    </citation>
    <scope>NUCLEOTIDE SEQUENCE [LARGE SCALE GENOMIC DNA]</scope>
    <source>
        <strain evidence="11 12">1105248</strain>
    </source>
</reference>
<dbReference type="NCBIfam" id="TIGR03263">
    <property type="entry name" value="guanyl_kin"/>
    <property type="match status" value="1"/>
</dbReference>
<keyword evidence="4 9" id="KW-0808">Transferase</keyword>
<name>A0AAX0L8A9_9BACT</name>
<keyword evidence="7 9" id="KW-0067">ATP-binding</keyword>
<feature type="binding site" evidence="9">
    <location>
        <begin position="10"/>
        <end position="17"/>
    </location>
    <ligand>
        <name>ATP</name>
        <dbReference type="ChEBI" id="CHEBI:30616"/>
    </ligand>
</feature>
<dbReference type="FunFam" id="3.30.63.10:FF:000002">
    <property type="entry name" value="Guanylate kinase 1"/>
    <property type="match status" value="1"/>
</dbReference>
<comment type="function">
    <text evidence="9">Essential for recycling GMP and indirectly, cGMP.</text>
</comment>
<evidence type="ECO:0000256" key="5">
    <source>
        <dbReference type="ARBA" id="ARBA00022741"/>
    </source>
</evidence>
<dbReference type="PROSITE" id="PS50052">
    <property type="entry name" value="GUANYLATE_KINASE_2"/>
    <property type="match status" value="1"/>
</dbReference>
<dbReference type="HAMAP" id="MF_00328">
    <property type="entry name" value="Guanylate_kinase"/>
    <property type="match status" value="1"/>
</dbReference>
<dbReference type="PANTHER" id="PTHR23117:SF13">
    <property type="entry name" value="GUANYLATE KINASE"/>
    <property type="match status" value="1"/>
</dbReference>
<gene>
    <name evidence="9" type="primary">gmk</name>
    <name evidence="11" type="ORF">BFG04_06525</name>
</gene>
<comment type="subcellular location">
    <subcellularLocation>
        <location evidence="9">Cytoplasm</location>
    </subcellularLocation>
</comment>
<evidence type="ECO:0000256" key="2">
    <source>
        <dbReference type="ARBA" id="ARBA00012961"/>
    </source>
</evidence>
<dbReference type="GO" id="GO:0004385">
    <property type="term" value="F:GMP kinase activity"/>
    <property type="evidence" value="ECO:0007669"/>
    <property type="project" value="UniProtKB-UniRule"/>
</dbReference>
<evidence type="ECO:0000256" key="3">
    <source>
        <dbReference type="ARBA" id="ARBA00016296"/>
    </source>
</evidence>
<dbReference type="CDD" id="cd00071">
    <property type="entry name" value="GMPK"/>
    <property type="match status" value="1"/>
</dbReference>
<comment type="similarity">
    <text evidence="1 9">Belongs to the guanylate kinase family.</text>
</comment>
<evidence type="ECO:0000256" key="1">
    <source>
        <dbReference type="ARBA" id="ARBA00005790"/>
    </source>
</evidence>
<dbReference type="InterPro" id="IPR008144">
    <property type="entry name" value="Guanylate_kin-like_dom"/>
</dbReference>
<sequence>MKGQILIVSGPSGSGKSTLLNRLFKEEDNIYFSISSTTRPRRNGEREGIDYYFVSEDEFKYGIDNDEFLEWACVHKNYYGTSLKPVLKALNDGKIVVFDIDVQGFCIAREKLKNYITSVFVTTKNKDELEKRLQKRNTDSNETIKNRLTNAVVEMEHISEYDYFLINDDIEKSYMDLLSIVRSMRVKSSIVNITEVIDNWKNC</sequence>
<dbReference type="EC" id="2.7.4.8" evidence="2 9"/>
<comment type="catalytic activity">
    <reaction evidence="9">
        <text>GMP + ATP = GDP + ADP</text>
        <dbReference type="Rhea" id="RHEA:20780"/>
        <dbReference type="ChEBI" id="CHEBI:30616"/>
        <dbReference type="ChEBI" id="CHEBI:58115"/>
        <dbReference type="ChEBI" id="CHEBI:58189"/>
        <dbReference type="ChEBI" id="CHEBI:456216"/>
        <dbReference type="EC" id="2.7.4.8"/>
    </reaction>
</comment>
<dbReference type="Gene3D" id="3.30.63.10">
    <property type="entry name" value="Guanylate Kinase phosphate binding domain"/>
    <property type="match status" value="1"/>
</dbReference>
<dbReference type="RefSeq" id="WP_069632908.1">
    <property type="nucleotide sequence ID" value="NZ_MCRK01000044.1"/>
</dbReference>
<dbReference type="SUPFAM" id="SSF52540">
    <property type="entry name" value="P-loop containing nucleoside triphosphate hydrolases"/>
    <property type="match status" value="1"/>
</dbReference>
<protein>
    <recommendedName>
        <fullName evidence="3 9">Guanylate kinase</fullName>
        <ecNumber evidence="2 9">2.7.4.8</ecNumber>
    </recommendedName>
    <alternativeName>
        <fullName evidence="8 9">GMP kinase</fullName>
    </alternativeName>
</protein>
<accession>A0AAX0L8A9</accession>
<dbReference type="GO" id="GO:0005524">
    <property type="term" value="F:ATP binding"/>
    <property type="evidence" value="ECO:0007669"/>
    <property type="project" value="UniProtKB-UniRule"/>
</dbReference>
<organism evidence="11 12">
    <name type="scientific">Campylobacter pinnipediorum subsp. pinnipediorum</name>
    <dbReference type="NCBI Taxonomy" id="1660067"/>
    <lineage>
        <taxon>Bacteria</taxon>
        <taxon>Pseudomonadati</taxon>
        <taxon>Campylobacterota</taxon>
        <taxon>Epsilonproteobacteria</taxon>
        <taxon>Campylobacterales</taxon>
        <taxon>Campylobacteraceae</taxon>
        <taxon>Campylobacter</taxon>
    </lineage>
</organism>
<dbReference type="PANTHER" id="PTHR23117">
    <property type="entry name" value="GUANYLATE KINASE-RELATED"/>
    <property type="match status" value="1"/>
</dbReference>
<dbReference type="InterPro" id="IPR027417">
    <property type="entry name" value="P-loop_NTPase"/>
</dbReference>
<evidence type="ECO:0000313" key="12">
    <source>
        <dbReference type="Proteomes" id="UP000189728"/>
    </source>
</evidence>
<dbReference type="InterPro" id="IPR008145">
    <property type="entry name" value="GK/Ca_channel_bsu"/>
</dbReference>
<keyword evidence="5 9" id="KW-0547">Nucleotide-binding</keyword>
<evidence type="ECO:0000259" key="10">
    <source>
        <dbReference type="PROSITE" id="PS50052"/>
    </source>
</evidence>